<dbReference type="SUPFAM" id="SSF53335">
    <property type="entry name" value="S-adenosyl-L-methionine-dependent methyltransferases"/>
    <property type="match status" value="1"/>
</dbReference>
<dbReference type="GO" id="GO:0003676">
    <property type="term" value="F:nucleic acid binding"/>
    <property type="evidence" value="ECO:0007669"/>
    <property type="project" value="InterPro"/>
</dbReference>
<dbReference type="Gene3D" id="3.40.50.150">
    <property type="entry name" value="Vaccinia Virus protein VP39"/>
    <property type="match status" value="1"/>
</dbReference>
<evidence type="ECO:0000256" key="3">
    <source>
        <dbReference type="ARBA" id="ARBA00022679"/>
    </source>
</evidence>
<evidence type="ECO:0000256" key="2">
    <source>
        <dbReference type="ARBA" id="ARBA00022603"/>
    </source>
</evidence>
<evidence type="ECO:0000256" key="4">
    <source>
        <dbReference type="ARBA" id="ARBA00022691"/>
    </source>
</evidence>
<organism evidence="7 8">
    <name type="scientific">Clostridium homopropionicum DSM 5847</name>
    <dbReference type="NCBI Taxonomy" id="1121318"/>
    <lineage>
        <taxon>Bacteria</taxon>
        <taxon>Bacillati</taxon>
        <taxon>Bacillota</taxon>
        <taxon>Clostridia</taxon>
        <taxon>Eubacteriales</taxon>
        <taxon>Clostridiaceae</taxon>
        <taxon>Clostridium</taxon>
    </lineage>
</organism>
<dbReference type="REBASE" id="131225">
    <property type="entry name" value="Cho5847ORF30380P"/>
</dbReference>
<dbReference type="InterPro" id="IPR011639">
    <property type="entry name" value="MethylTrfase_TaqI-like_dom"/>
</dbReference>
<dbReference type="InterPro" id="IPR050953">
    <property type="entry name" value="N4_N6_ade-DNA_methylase"/>
</dbReference>
<comment type="caution">
    <text evidence="7">The sequence shown here is derived from an EMBL/GenBank/DDBJ whole genome shotgun (WGS) entry which is preliminary data.</text>
</comment>
<evidence type="ECO:0000313" key="7">
    <source>
        <dbReference type="EMBL" id="KOA18754.1"/>
    </source>
</evidence>
<keyword evidence="4" id="KW-0949">S-adenosyl-L-methionine</keyword>
<protein>
    <recommendedName>
        <fullName evidence="1">site-specific DNA-methyltransferase (adenine-specific)</fullName>
        <ecNumber evidence="1">2.1.1.72</ecNumber>
    </recommendedName>
</protein>
<dbReference type="Pfam" id="PF07669">
    <property type="entry name" value="Eco57I"/>
    <property type="match status" value="1"/>
</dbReference>
<dbReference type="InterPro" id="IPR002052">
    <property type="entry name" value="DNA_methylase_N6_adenine_CS"/>
</dbReference>
<keyword evidence="8" id="KW-1185">Reference proteome</keyword>
<gene>
    <name evidence="7" type="ORF">CLHOM_30380</name>
</gene>
<keyword evidence="2" id="KW-0489">Methyltransferase</keyword>
<reference evidence="8" key="1">
    <citation type="submission" date="2015-08" db="EMBL/GenBank/DDBJ databases">
        <title>Genome sequence of the strict anaerobe Clostridium homopropionicum LuHBu1 (DSM 5847T).</title>
        <authorList>
            <person name="Poehlein A."/>
            <person name="Beck M."/>
            <person name="Schiel-Bengelsdorf B."/>
            <person name="Bengelsdorf F.R."/>
            <person name="Daniel R."/>
            <person name="Duerre P."/>
        </authorList>
    </citation>
    <scope>NUCLEOTIDE SEQUENCE [LARGE SCALE GENOMIC DNA]</scope>
    <source>
        <strain evidence="8">DSM 5847</strain>
    </source>
</reference>
<accession>A0A0L6Z724</accession>
<dbReference type="GO" id="GO:0006304">
    <property type="term" value="P:DNA modification"/>
    <property type="evidence" value="ECO:0007669"/>
    <property type="project" value="InterPro"/>
</dbReference>
<dbReference type="PANTHER" id="PTHR33841:SF1">
    <property type="entry name" value="DNA METHYLTRANSFERASE A"/>
    <property type="match status" value="1"/>
</dbReference>
<dbReference type="InterPro" id="IPR029063">
    <property type="entry name" value="SAM-dependent_MTases_sf"/>
</dbReference>
<dbReference type="PATRIC" id="fig|1121318.3.peg.3052"/>
<evidence type="ECO:0000313" key="8">
    <source>
        <dbReference type="Proteomes" id="UP000037043"/>
    </source>
</evidence>
<evidence type="ECO:0000259" key="6">
    <source>
        <dbReference type="Pfam" id="PF07669"/>
    </source>
</evidence>
<comment type="catalytic activity">
    <reaction evidence="5">
        <text>a 2'-deoxyadenosine in DNA + S-adenosyl-L-methionine = an N(6)-methyl-2'-deoxyadenosine in DNA + S-adenosyl-L-homocysteine + H(+)</text>
        <dbReference type="Rhea" id="RHEA:15197"/>
        <dbReference type="Rhea" id="RHEA-COMP:12418"/>
        <dbReference type="Rhea" id="RHEA-COMP:12419"/>
        <dbReference type="ChEBI" id="CHEBI:15378"/>
        <dbReference type="ChEBI" id="CHEBI:57856"/>
        <dbReference type="ChEBI" id="CHEBI:59789"/>
        <dbReference type="ChEBI" id="CHEBI:90615"/>
        <dbReference type="ChEBI" id="CHEBI:90616"/>
        <dbReference type="EC" id="2.1.1.72"/>
    </reaction>
</comment>
<evidence type="ECO:0000256" key="5">
    <source>
        <dbReference type="ARBA" id="ARBA00047942"/>
    </source>
</evidence>
<dbReference type="PRINTS" id="PR00507">
    <property type="entry name" value="N12N6MTFRASE"/>
</dbReference>
<sequence length="1090" mass="127811">MKYFDNQFLFSETYLSRYIKENNKKSAAKDENLINLFTNIVDWNKEYTMGDYKDDPWEFYIDTVLDVLGFQHKDTKGNVRVLYTNPITNVEKPVAICYAIDKEEEVASIVKGKYYAYNAVKAAKENDVEWALLTNGYKWRIYNTENISPFEFYFEIDIESSIKENSVPNEAFQLFNLFFNISTYYTEDGQLKIEKIKHESDKIAETIEEFLRGKSEEILKDLCYGLKENMNKQVYSEEDRKNIYNDAIILLYRLLFFGYAESRGLLPIINDDPDYTDSFEKLCFDAKEVMNLGQLPSIKDGFEFWERLDSHLRVYVDNSYNGGLFHNQDKLILRDYRIANDHLVKCLAEISYNKDKNEKYTSKIHYKDLSVRNLGAIYEGLLEYRLFIAEERMVQRKNKNKISYIKASETILKTSDLKNIIEVGGIYLSQDAMERKETGAYYTPEDVVEYIVENTVGKRISELRQQLREKLKPYYEELTYEPTDQGKRTIQNTIDTTTLEFINEKILSLSIIDSAMGSGHFLVNAAYRVANEIVGILSDNDWKSLDEIPVDIKEWIRKVVENCIYGIDINDLSVALARLSLWLISASNDKALSFIDHHLKTGDSIIGSTKAEVKHVSDEKLIKMFDILPDAMLYHVIRKFNRIKEIGSSTKYDVEMQKAIYEQIEGELNLIKTKFDYYLSTKYAGGISDEDEYIKIMRFGSIEDFEKPEIEPLIKYARENKFFHWELEFPQVFSNGGFDIAIGNPPYVDVSVEKYKHSVITNVDTTNLFSYMIDNNLKFVKEDFKLGYIVPLSLVCSKRMTSLRNYILKKRYSNVNFLNIDSSTHPGTLFNNLILRLTILTVSNNKQTDSSSIIRTTDYIKFFARDRKYIFKTIKYTDIENNIMVENIIPKVSYDIEKTILHKILTKTKKNMSDFMSENNSDNYFFYRTLGMTYYGYAFNEPPLFKVNGVQQVSSTLKTICLNKDISKYAAICVFYSSLFYWFWTVYSDCYNFTKKDFSRLNIDLEELYKFSDEFESIYKEIEQSLYQNGEKVLYKKAKGDTEYMLFRPRYSKKVFDKVDFILGSYYGLTTDEINYLINYDIKFRVDDGD</sequence>
<dbReference type="RefSeq" id="WP_052222508.1">
    <property type="nucleotide sequence ID" value="NZ_LHUR01000036.1"/>
</dbReference>
<dbReference type="EMBL" id="LHUR01000036">
    <property type="protein sequence ID" value="KOA18754.1"/>
    <property type="molecule type" value="Genomic_DNA"/>
</dbReference>
<evidence type="ECO:0000256" key="1">
    <source>
        <dbReference type="ARBA" id="ARBA00011900"/>
    </source>
</evidence>
<feature type="domain" description="Type II methyltransferase M.TaqI-like" evidence="6">
    <location>
        <begin position="562"/>
        <end position="812"/>
    </location>
</feature>
<dbReference type="PROSITE" id="PS00092">
    <property type="entry name" value="N6_MTASE"/>
    <property type="match status" value="1"/>
</dbReference>
<dbReference type="GO" id="GO:0009007">
    <property type="term" value="F:site-specific DNA-methyltransferase (adenine-specific) activity"/>
    <property type="evidence" value="ECO:0007669"/>
    <property type="project" value="UniProtKB-EC"/>
</dbReference>
<name>A0A0L6Z724_9CLOT</name>
<keyword evidence="3" id="KW-0808">Transferase</keyword>
<dbReference type="GO" id="GO:0032259">
    <property type="term" value="P:methylation"/>
    <property type="evidence" value="ECO:0007669"/>
    <property type="project" value="UniProtKB-KW"/>
</dbReference>
<dbReference type="STRING" id="36844.SAMN04488501_110175"/>
<proteinExistence type="predicted"/>
<dbReference type="EC" id="2.1.1.72" evidence="1"/>
<dbReference type="PANTHER" id="PTHR33841">
    <property type="entry name" value="DNA METHYLTRANSFERASE YEEA-RELATED"/>
    <property type="match status" value="1"/>
</dbReference>
<dbReference type="AlphaFoldDB" id="A0A0L6Z724"/>
<dbReference type="Proteomes" id="UP000037043">
    <property type="component" value="Unassembled WGS sequence"/>
</dbReference>